<accession>A0ABX8REI1</accession>
<evidence type="ECO:0000313" key="2">
    <source>
        <dbReference type="EMBL" id="QXM07201.1"/>
    </source>
</evidence>
<sequence length="228" mass="26509">MNIVGHEKTSFIDYPDQICTVYFVEGCNFRCSYCHNSHIIKGEGRTISEEEIFSFLNKRKKFIDAVCISGGEPTLYEETYALIKKIKKEGLLVKLDTNGTNPKMLKQLLEEGLIDYVAMDVKAPLHKYEYVTKTKVNIKDIERSIDIIKNSNIDYEFRTTVCKELLTKEDILEIAEYLKGSKRYSIQNFRDGETVLEGKNQLHPYDAETLEEIKEKIEGHFQIFKVRK</sequence>
<dbReference type="EMBL" id="CP078093">
    <property type="protein sequence ID" value="QXM07201.1"/>
    <property type="molecule type" value="Genomic_DNA"/>
</dbReference>
<feature type="domain" description="Radical SAM core" evidence="1">
    <location>
        <begin position="13"/>
        <end position="228"/>
    </location>
</feature>
<dbReference type="InterPro" id="IPR006638">
    <property type="entry name" value="Elp3/MiaA/NifB-like_rSAM"/>
</dbReference>
<dbReference type="SFLD" id="SFLDG01067">
    <property type="entry name" value="SPASM/twitch_domain_containing"/>
    <property type="match status" value="1"/>
</dbReference>
<evidence type="ECO:0000259" key="1">
    <source>
        <dbReference type="PROSITE" id="PS51918"/>
    </source>
</evidence>
<dbReference type="PROSITE" id="PS51918">
    <property type="entry name" value="RADICAL_SAM"/>
    <property type="match status" value="1"/>
</dbReference>
<dbReference type="InterPro" id="IPR050377">
    <property type="entry name" value="Radical_SAM_PqqE_MftC-like"/>
</dbReference>
<reference evidence="2" key="1">
    <citation type="submission" date="2021-07" db="EMBL/GenBank/DDBJ databases">
        <title>Complete genome sequence of Crassaminicella sp. 143-21, isolated from a deep-sea hydrothermal vent.</title>
        <authorList>
            <person name="Li X."/>
        </authorList>
    </citation>
    <scope>NUCLEOTIDE SEQUENCE</scope>
    <source>
        <strain evidence="2">143-21</strain>
    </source>
</reference>
<dbReference type="Proteomes" id="UP000886818">
    <property type="component" value="Chromosome"/>
</dbReference>
<gene>
    <name evidence="2" type="ORF">KVH43_05750</name>
</gene>
<dbReference type="PANTHER" id="PTHR11228">
    <property type="entry name" value="RADICAL SAM DOMAIN PROTEIN"/>
    <property type="match status" value="1"/>
</dbReference>
<dbReference type="SFLD" id="SFLDS00029">
    <property type="entry name" value="Radical_SAM"/>
    <property type="match status" value="1"/>
</dbReference>
<protein>
    <submittedName>
        <fullName evidence="2">Anaerobic ribonucleoside-triphosphate reductase activating protein</fullName>
    </submittedName>
</protein>
<keyword evidence="3" id="KW-1185">Reference proteome</keyword>
<dbReference type="InterPro" id="IPR012840">
    <property type="entry name" value="NrdG2"/>
</dbReference>
<organism evidence="2 3">
    <name type="scientific">Crassaminicella indica</name>
    <dbReference type="NCBI Taxonomy" id="2855394"/>
    <lineage>
        <taxon>Bacteria</taxon>
        <taxon>Bacillati</taxon>
        <taxon>Bacillota</taxon>
        <taxon>Clostridia</taxon>
        <taxon>Eubacteriales</taxon>
        <taxon>Clostridiaceae</taxon>
        <taxon>Crassaminicella</taxon>
    </lineage>
</organism>
<dbReference type="SMART" id="SM00729">
    <property type="entry name" value="Elp3"/>
    <property type="match status" value="1"/>
</dbReference>
<dbReference type="NCBIfam" id="TIGR02495">
    <property type="entry name" value="NrdG2"/>
    <property type="match status" value="1"/>
</dbReference>
<dbReference type="PANTHER" id="PTHR11228:SF27">
    <property type="entry name" value="GLYCYL-RADICAL ENZYME ACTIVATING ENZYME MJ1227-RELATED"/>
    <property type="match status" value="1"/>
</dbReference>
<dbReference type="InterPro" id="IPR007197">
    <property type="entry name" value="rSAM"/>
</dbReference>
<dbReference type="RefSeq" id="WP_218283887.1">
    <property type="nucleotide sequence ID" value="NZ_CP078093.1"/>
</dbReference>
<dbReference type="Pfam" id="PF04055">
    <property type="entry name" value="Radical_SAM"/>
    <property type="match status" value="1"/>
</dbReference>
<evidence type="ECO:0000313" key="3">
    <source>
        <dbReference type="Proteomes" id="UP000886818"/>
    </source>
</evidence>
<dbReference type="SFLD" id="SFLDG01094">
    <property type="entry name" value="Uncharacterised_Radical_SAM_Su"/>
    <property type="match status" value="1"/>
</dbReference>
<dbReference type="CDD" id="cd01335">
    <property type="entry name" value="Radical_SAM"/>
    <property type="match status" value="1"/>
</dbReference>
<proteinExistence type="predicted"/>
<name>A0ABX8REI1_9CLOT</name>